<dbReference type="SUPFAM" id="SSF88713">
    <property type="entry name" value="Glycoside hydrolase/deacetylase"/>
    <property type="match status" value="1"/>
</dbReference>
<comment type="function">
    <text evidence="1">Catalyzes the cleavage of 5-oxoproline to form L-glutamate coupled to the hydrolysis of ATP to ADP and inorganic phosphate.</text>
</comment>
<dbReference type="GO" id="GO:0005524">
    <property type="term" value="F:ATP binding"/>
    <property type="evidence" value="ECO:0007669"/>
    <property type="project" value="UniProtKB-UniRule"/>
</dbReference>
<dbReference type="NCBIfam" id="NF003816">
    <property type="entry name" value="PRK05406.1-5"/>
    <property type="match status" value="1"/>
</dbReference>
<dbReference type="EC" id="3.5.2.9" evidence="1"/>
<dbReference type="HAMAP" id="MF_00691">
    <property type="entry name" value="PxpA"/>
    <property type="match status" value="1"/>
</dbReference>
<dbReference type="EMBL" id="FOHU01000002">
    <property type="protein sequence ID" value="SES82730.1"/>
    <property type="molecule type" value="Genomic_DNA"/>
</dbReference>
<dbReference type="AlphaFoldDB" id="A0A1H9ZLW8"/>
<evidence type="ECO:0000313" key="3">
    <source>
        <dbReference type="Proteomes" id="UP000199568"/>
    </source>
</evidence>
<keyword evidence="3" id="KW-1185">Reference proteome</keyword>
<sequence>MHQVDLNSDIGESFGDYKLGLDEEVIQHISSANIACGWHAGDPVVMEKTIEMAVKRGVAVGAHPGYLDLMGFGRREMVITGEEAKAYMKYQIGALWAFAKSKGAKIQHVKPHGALYNMAAKNEMLAKSIAEAVYEVDSDMILVGLANSQLTKAGKEIGLKVASEVFADRAYNPDGTLVSRKLEGAVIHDTDKAIARVVRMVKEGKVEAVNGEDIMIQADSICVHGDNPQAVAFVKTIKSTLENENVQVIAMEKFIK</sequence>
<dbReference type="Gene3D" id="3.20.20.370">
    <property type="entry name" value="Glycoside hydrolase/deacetylase"/>
    <property type="match status" value="1"/>
</dbReference>
<dbReference type="PANTHER" id="PTHR30292">
    <property type="entry name" value="UNCHARACTERIZED PROTEIN YBGL-RELATED"/>
    <property type="match status" value="1"/>
</dbReference>
<name>A0A1H9ZLW8_9FIRM</name>
<dbReference type="GO" id="GO:0005975">
    <property type="term" value="P:carbohydrate metabolic process"/>
    <property type="evidence" value="ECO:0007669"/>
    <property type="project" value="InterPro"/>
</dbReference>
<dbReference type="CDD" id="cd10787">
    <property type="entry name" value="LamB_YcsF_like"/>
    <property type="match status" value="1"/>
</dbReference>
<dbReference type="PANTHER" id="PTHR30292:SF0">
    <property type="entry name" value="5-OXOPROLINASE SUBUNIT A"/>
    <property type="match status" value="1"/>
</dbReference>
<keyword evidence="1" id="KW-0547">Nucleotide-binding</keyword>
<protein>
    <recommendedName>
        <fullName evidence="1">5-oxoprolinase subunit A</fullName>
        <shortName evidence="1">5-OPase subunit A</shortName>
        <ecNumber evidence="1">3.5.2.9</ecNumber>
    </recommendedName>
    <alternativeName>
        <fullName evidence="1">5-oxoprolinase (ATP-hydrolyzing) subunit A</fullName>
    </alternativeName>
</protein>
<dbReference type="GO" id="GO:0017168">
    <property type="term" value="F:5-oxoprolinase (ATP-hydrolyzing) activity"/>
    <property type="evidence" value="ECO:0007669"/>
    <property type="project" value="UniProtKB-UniRule"/>
</dbReference>
<organism evidence="2 3">
    <name type="scientific">Natronincola peptidivorans</name>
    <dbReference type="NCBI Taxonomy" id="426128"/>
    <lineage>
        <taxon>Bacteria</taxon>
        <taxon>Bacillati</taxon>
        <taxon>Bacillota</taxon>
        <taxon>Clostridia</taxon>
        <taxon>Peptostreptococcales</taxon>
        <taxon>Natronincolaceae</taxon>
        <taxon>Natronincola</taxon>
    </lineage>
</organism>
<comment type="catalytic activity">
    <reaction evidence="1">
        <text>5-oxo-L-proline + ATP + 2 H2O = L-glutamate + ADP + phosphate + H(+)</text>
        <dbReference type="Rhea" id="RHEA:10348"/>
        <dbReference type="ChEBI" id="CHEBI:15377"/>
        <dbReference type="ChEBI" id="CHEBI:15378"/>
        <dbReference type="ChEBI" id="CHEBI:29985"/>
        <dbReference type="ChEBI" id="CHEBI:30616"/>
        <dbReference type="ChEBI" id="CHEBI:43474"/>
        <dbReference type="ChEBI" id="CHEBI:58402"/>
        <dbReference type="ChEBI" id="CHEBI:456216"/>
        <dbReference type="EC" id="3.5.2.9"/>
    </reaction>
</comment>
<proteinExistence type="inferred from homology"/>
<dbReference type="STRING" id="426128.SAMN05660297_00627"/>
<gene>
    <name evidence="1" type="primary">pxpA</name>
    <name evidence="2" type="ORF">SAMN05660297_00627</name>
</gene>
<keyword evidence="1" id="KW-0067">ATP-binding</keyword>
<evidence type="ECO:0000313" key="2">
    <source>
        <dbReference type="EMBL" id="SES82730.1"/>
    </source>
</evidence>
<dbReference type="InterPro" id="IPR011330">
    <property type="entry name" value="Glyco_hydro/deAcase_b/a-brl"/>
</dbReference>
<dbReference type="Proteomes" id="UP000199568">
    <property type="component" value="Unassembled WGS sequence"/>
</dbReference>
<reference evidence="2 3" key="1">
    <citation type="submission" date="2016-10" db="EMBL/GenBank/DDBJ databases">
        <authorList>
            <person name="de Groot N.N."/>
        </authorList>
    </citation>
    <scope>NUCLEOTIDE SEQUENCE [LARGE SCALE GENOMIC DNA]</scope>
    <source>
        <strain evidence="2 3">DSM 18979</strain>
    </source>
</reference>
<dbReference type="InterPro" id="IPR005501">
    <property type="entry name" value="LamB/YcsF/PxpA-like"/>
</dbReference>
<evidence type="ECO:0000256" key="1">
    <source>
        <dbReference type="HAMAP-Rule" id="MF_00691"/>
    </source>
</evidence>
<dbReference type="RefSeq" id="WP_090439192.1">
    <property type="nucleotide sequence ID" value="NZ_FOHU01000002.1"/>
</dbReference>
<keyword evidence="1" id="KW-0378">Hydrolase</keyword>
<comment type="similarity">
    <text evidence="1">Belongs to the LamB/PxpA family.</text>
</comment>
<dbReference type="NCBIfam" id="NF003814">
    <property type="entry name" value="PRK05406.1-3"/>
    <property type="match status" value="1"/>
</dbReference>
<dbReference type="Pfam" id="PF03746">
    <property type="entry name" value="LamB_YcsF"/>
    <property type="match status" value="1"/>
</dbReference>
<accession>A0A1H9ZLW8</accession>
<comment type="subunit">
    <text evidence="1">Forms a complex composed of PxpA, PxpB and PxpC.</text>
</comment>
<dbReference type="OrthoDB" id="9773478at2"/>